<dbReference type="OrthoDB" id="9794512at2"/>
<dbReference type="AlphaFoldDB" id="D5EN58"/>
<feature type="transmembrane region" description="Helical" evidence="7">
    <location>
        <begin position="165"/>
        <end position="184"/>
    </location>
</feature>
<evidence type="ECO:0000256" key="6">
    <source>
        <dbReference type="SAM" id="Coils"/>
    </source>
</evidence>
<dbReference type="InterPro" id="IPR055396">
    <property type="entry name" value="DUF7088"/>
</dbReference>
<dbReference type="STRING" id="583355.Caka_0468"/>
<feature type="transmembrane region" description="Helical" evidence="7">
    <location>
        <begin position="60"/>
        <end position="78"/>
    </location>
</feature>
<name>D5EN58_CORAD</name>
<feature type="transmembrane region" description="Helical" evidence="7">
    <location>
        <begin position="20"/>
        <end position="40"/>
    </location>
</feature>
<evidence type="ECO:0000256" key="2">
    <source>
        <dbReference type="ARBA" id="ARBA00022475"/>
    </source>
</evidence>
<evidence type="ECO:0000259" key="9">
    <source>
        <dbReference type="Pfam" id="PF23357"/>
    </source>
</evidence>
<feature type="coiled-coil region" evidence="6">
    <location>
        <begin position="754"/>
        <end position="817"/>
    </location>
</feature>
<sequence length="859" mass="96155">MHPLQRVYLIVLKELKTFLITPTLYVCIVLFTFLCSYLHFWVGDYLNGDSASLSQSFFRWHPWLYCLFAPAITMRLWSEEYRQQTIEYLITMGYRYWHLLVGKFIAAWIILGCALLLTFPIPATAMWLGDPDIGSLVSGYLGSFLVAGYFLAIASACAACTTNQFLAYILGACLSSVLLMFGSAPSMNTLLNVAPAYADWLIQLKQLSILTQFKDYQEGLIVGSSLISILSLIAVCLWLTNSYLVAKSQQAAFRLSSSRFILNASLPLSLFIAANMMGLMIPVQLDFTDSKRHSLSSTTLHYLSCLEHDIELELIYSGSNRGIPYDHRIHFDSTKRMLERMQRQSKGKLKLKLSDPALNSNALEKAKFEGLTELLFTESDINYFGMSARCLTINSSIAYLHPERSKLLEYDLMLLLDQVVPRERERIGVISSYPVTGGAAPNGQSFPSWLFVKELNRSYEVINYTDELASLTKEPPDLLVLLHPNGMQQEIEPLVDAYMQQGGKLIALLDAHSIVPTFLSPGIEDYSSSATSDLPTLLKAWGIEYSPTAVVADMDYASEINRGYGSELLHTVLNIPATTIDQSHPITEGIEHLGFIFSGFFKIDADHPWERVEPLVFSSINSSSVETEILHGMNRTENQSLTNRFVADGMPKALALKLTGKYPSLDASASGPTLDTRSEIVLFADADFLFDPFAGEAQKVAEDQNILNPYNGNIAMLTNAVDTLLERSTLAEARSRGTVRQSLGGLAHIKASIVTKYQDQRAQIEQSLLELNDTKSAMYVHDNSQTVDEQLKISQSIREKESEIRSFEQRRKRLEELVSQEWSSFLAKIQWTNILSIPALILCVGVFSISLRTQRTKAQ</sequence>
<evidence type="ECO:0000256" key="3">
    <source>
        <dbReference type="ARBA" id="ARBA00022692"/>
    </source>
</evidence>
<keyword evidence="4 7" id="KW-1133">Transmembrane helix</keyword>
<evidence type="ECO:0000256" key="7">
    <source>
        <dbReference type="SAM" id="Phobius"/>
    </source>
</evidence>
<keyword evidence="11" id="KW-1185">Reference proteome</keyword>
<dbReference type="RefSeq" id="WP_013042218.1">
    <property type="nucleotide sequence ID" value="NC_014008.1"/>
</dbReference>
<dbReference type="eggNOG" id="COG1277">
    <property type="taxonomic scope" value="Bacteria"/>
</dbReference>
<dbReference type="Proteomes" id="UP000000925">
    <property type="component" value="Chromosome"/>
</dbReference>
<dbReference type="PANTHER" id="PTHR30294:SF29">
    <property type="entry name" value="MULTIDRUG ABC TRANSPORTER PERMEASE YBHS-RELATED"/>
    <property type="match status" value="1"/>
</dbReference>
<dbReference type="Pfam" id="PF09822">
    <property type="entry name" value="ABC_transp_aux"/>
    <property type="match status" value="1"/>
</dbReference>
<feature type="domain" description="ABC-type uncharacterised transport system" evidence="8">
    <location>
        <begin position="425"/>
        <end position="720"/>
    </location>
</feature>
<dbReference type="HOGENOM" id="CLU_018716_1_0_0"/>
<evidence type="ECO:0000256" key="1">
    <source>
        <dbReference type="ARBA" id="ARBA00004651"/>
    </source>
</evidence>
<evidence type="ECO:0000256" key="5">
    <source>
        <dbReference type="ARBA" id="ARBA00023136"/>
    </source>
</evidence>
<evidence type="ECO:0000256" key="4">
    <source>
        <dbReference type="ARBA" id="ARBA00022989"/>
    </source>
</evidence>
<reference evidence="10 11" key="1">
    <citation type="journal article" date="2010" name="Stand. Genomic Sci.">
        <title>Complete genome sequence of Coraliomargarita akajimensis type strain (04OKA010-24).</title>
        <authorList>
            <person name="Mavromatis K."/>
            <person name="Abt B."/>
            <person name="Brambilla E."/>
            <person name="Lapidus A."/>
            <person name="Copeland A."/>
            <person name="Deshpande S."/>
            <person name="Nolan M."/>
            <person name="Lucas S."/>
            <person name="Tice H."/>
            <person name="Cheng J.F."/>
            <person name="Han C."/>
            <person name="Detter J.C."/>
            <person name="Woyke T."/>
            <person name="Goodwin L."/>
            <person name="Pitluck S."/>
            <person name="Held B."/>
            <person name="Brettin T."/>
            <person name="Tapia R."/>
            <person name="Ivanova N."/>
            <person name="Mikhailova N."/>
            <person name="Pati A."/>
            <person name="Liolios K."/>
            <person name="Chen A."/>
            <person name="Palaniappan K."/>
            <person name="Land M."/>
            <person name="Hauser L."/>
            <person name="Chang Y.J."/>
            <person name="Jeffries C.D."/>
            <person name="Rohde M."/>
            <person name="Goker M."/>
            <person name="Bristow J."/>
            <person name="Eisen J.A."/>
            <person name="Markowitz V."/>
            <person name="Hugenholtz P."/>
            <person name="Klenk H.P."/>
            <person name="Kyrpides N.C."/>
        </authorList>
    </citation>
    <scope>NUCLEOTIDE SEQUENCE [LARGE SCALE GENOMIC DNA]</scope>
    <source>
        <strain evidence="11">DSM 45221 / IAM 15411 / JCM 23193 / KCTC 12865</strain>
    </source>
</reference>
<evidence type="ECO:0000313" key="11">
    <source>
        <dbReference type="Proteomes" id="UP000000925"/>
    </source>
</evidence>
<feature type="transmembrane region" description="Helical" evidence="7">
    <location>
        <begin position="831"/>
        <end position="851"/>
    </location>
</feature>
<accession>D5EN58</accession>
<organism evidence="10 11">
    <name type="scientific">Coraliomargarita akajimensis (strain DSM 45221 / IAM 15411 / JCM 23193 / KCTC 12865 / 04OKA010-24)</name>
    <dbReference type="NCBI Taxonomy" id="583355"/>
    <lineage>
        <taxon>Bacteria</taxon>
        <taxon>Pseudomonadati</taxon>
        <taxon>Verrucomicrobiota</taxon>
        <taxon>Opitutia</taxon>
        <taxon>Puniceicoccales</taxon>
        <taxon>Coraliomargaritaceae</taxon>
        <taxon>Coraliomargarita</taxon>
    </lineage>
</organism>
<feature type="domain" description="DUF7088" evidence="9">
    <location>
        <begin position="290"/>
        <end position="378"/>
    </location>
</feature>
<gene>
    <name evidence="10" type="ordered locus">Caka_0468</name>
</gene>
<dbReference type="EMBL" id="CP001998">
    <property type="protein sequence ID" value="ADE53493.1"/>
    <property type="molecule type" value="Genomic_DNA"/>
</dbReference>
<keyword evidence="3 7" id="KW-0812">Transmembrane</keyword>
<keyword evidence="2" id="KW-1003">Cell membrane</keyword>
<dbReference type="GO" id="GO:0005886">
    <property type="term" value="C:plasma membrane"/>
    <property type="evidence" value="ECO:0007669"/>
    <property type="project" value="UniProtKB-SubCell"/>
</dbReference>
<proteinExistence type="predicted"/>
<protein>
    <submittedName>
        <fullName evidence="10">ABC-type uncharacterized transport system</fullName>
    </submittedName>
</protein>
<feature type="transmembrane region" description="Helical" evidence="7">
    <location>
        <begin position="99"/>
        <end position="121"/>
    </location>
</feature>
<feature type="transmembrane region" description="Helical" evidence="7">
    <location>
        <begin position="260"/>
        <end position="281"/>
    </location>
</feature>
<evidence type="ECO:0000313" key="10">
    <source>
        <dbReference type="EMBL" id="ADE53493.1"/>
    </source>
</evidence>
<dbReference type="eggNOG" id="COG3225">
    <property type="taxonomic scope" value="Bacteria"/>
</dbReference>
<feature type="transmembrane region" description="Helical" evidence="7">
    <location>
        <begin position="133"/>
        <end position="153"/>
    </location>
</feature>
<comment type="subcellular location">
    <subcellularLocation>
        <location evidence="1">Cell membrane</location>
        <topology evidence="1">Multi-pass membrane protein</topology>
    </subcellularLocation>
</comment>
<dbReference type="Pfam" id="PF23357">
    <property type="entry name" value="DUF7088"/>
    <property type="match status" value="1"/>
</dbReference>
<feature type="transmembrane region" description="Helical" evidence="7">
    <location>
        <begin position="220"/>
        <end position="239"/>
    </location>
</feature>
<dbReference type="InterPro" id="IPR019196">
    <property type="entry name" value="ABC_transp_unknown"/>
</dbReference>
<dbReference type="PANTHER" id="PTHR30294">
    <property type="entry name" value="MEMBRANE COMPONENT OF ABC TRANSPORTER YHHJ-RELATED"/>
    <property type="match status" value="1"/>
</dbReference>
<dbReference type="KEGG" id="caa:Caka_0468"/>
<keyword evidence="5 7" id="KW-0472">Membrane</keyword>
<evidence type="ECO:0000259" key="8">
    <source>
        <dbReference type="Pfam" id="PF09822"/>
    </source>
</evidence>
<keyword evidence="6" id="KW-0175">Coiled coil</keyword>
<dbReference type="InterPro" id="IPR051449">
    <property type="entry name" value="ABC-2_transporter_component"/>
</dbReference>